<organism evidence="1 2">
    <name type="scientific">Cytobacillus solani</name>
    <dbReference type="NCBI Taxonomy" id="1637975"/>
    <lineage>
        <taxon>Bacteria</taxon>
        <taxon>Bacillati</taxon>
        <taxon>Bacillota</taxon>
        <taxon>Bacilli</taxon>
        <taxon>Bacillales</taxon>
        <taxon>Bacillaceae</taxon>
        <taxon>Cytobacillus</taxon>
    </lineage>
</organism>
<sequence length="65" mass="7499">MGRILSILLIGFGGYFLFQNRYRAMNVLFKTPFLRRLAVSSFMGIPGVRDRLMKMVFPPESAELK</sequence>
<dbReference type="AlphaFoldDB" id="A0A0Q3QS57"/>
<proteinExistence type="predicted"/>
<dbReference type="EMBL" id="LJIX01000006">
    <property type="protein sequence ID" value="KQL20518.1"/>
    <property type="molecule type" value="Genomic_DNA"/>
</dbReference>
<dbReference type="STRING" id="1637975.AN957_19295"/>
<comment type="caution">
    <text evidence="1">The sequence shown here is derived from an EMBL/GenBank/DDBJ whole genome shotgun (WGS) entry which is preliminary data.</text>
</comment>
<protein>
    <submittedName>
        <fullName evidence="1">Sodium:proton antiporter</fullName>
    </submittedName>
</protein>
<evidence type="ECO:0000313" key="1">
    <source>
        <dbReference type="EMBL" id="KQL20518.1"/>
    </source>
</evidence>
<dbReference type="Proteomes" id="UP000050996">
    <property type="component" value="Unassembled WGS sequence"/>
</dbReference>
<reference evidence="1 2" key="1">
    <citation type="submission" date="2015-09" db="EMBL/GenBank/DDBJ databases">
        <title>Genome sequencing project for genomic taxonomy and phylogenomics of Bacillus-like bacteria.</title>
        <authorList>
            <person name="Liu B."/>
            <person name="Wang J."/>
            <person name="Zhu Y."/>
            <person name="Liu G."/>
            <person name="Chen Q."/>
            <person name="Chen Z."/>
            <person name="Lan J."/>
            <person name="Che J."/>
            <person name="Ge C."/>
            <person name="Shi H."/>
            <person name="Pan Z."/>
            <person name="Liu X."/>
        </authorList>
    </citation>
    <scope>NUCLEOTIDE SEQUENCE [LARGE SCALE GENOMIC DNA]</scope>
    <source>
        <strain evidence="1 2">FJAT-18043</strain>
    </source>
</reference>
<accession>A0A0Q3QS57</accession>
<dbReference type="PATRIC" id="fig|1637975.4.peg.3823"/>
<evidence type="ECO:0000313" key="2">
    <source>
        <dbReference type="Proteomes" id="UP000050996"/>
    </source>
</evidence>
<name>A0A0Q3QS57_9BACI</name>
<dbReference type="RefSeq" id="WP_053477010.1">
    <property type="nucleotide sequence ID" value="NZ_CP041305.1"/>
</dbReference>
<gene>
    <name evidence="1" type="ORF">AN957_19295</name>
</gene>
<keyword evidence="2" id="KW-1185">Reference proteome</keyword>